<protein>
    <submittedName>
        <fullName evidence="2">DUF4065 domain-containing protein</fullName>
    </submittedName>
</protein>
<dbReference type="InterPro" id="IPR025272">
    <property type="entry name" value="SocA_Panacea"/>
</dbReference>
<organism evidence="2 3">
    <name type="scientific">Candidatus Phocaeicola excrementipullorum</name>
    <dbReference type="NCBI Taxonomy" id="2838731"/>
    <lineage>
        <taxon>Bacteria</taxon>
        <taxon>Pseudomonadati</taxon>
        <taxon>Bacteroidota</taxon>
        <taxon>Bacteroidia</taxon>
        <taxon>Bacteroidales</taxon>
        <taxon>Bacteroidaceae</taxon>
        <taxon>Phocaeicola</taxon>
    </lineage>
</organism>
<reference evidence="2" key="2">
    <citation type="submission" date="2021-04" db="EMBL/GenBank/DDBJ databases">
        <authorList>
            <person name="Gilroy R."/>
        </authorList>
    </citation>
    <scope>NUCLEOTIDE SEQUENCE</scope>
    <source>
        <strain evidence="2">8470</strain>
    </source>
</reference>
<comment type="caution">
    <text evidence="2">The sequence shown here is derived from an EMBL/GenBank/DDBJ whole genome shotgun (WGS) entry which is preliminary data.</text>
</comment>
<evidence type="ECO:0000259" key="1">
    <source>
        <dbReference type="Pfam" id="PF13274"/>
    </source>
</evidence>
<dbReference type="Pfam" id="PF13274">
    <property type="entry name" value="SocA_Panacea"/>
    <property type="match status" value="1"/>
</dbReference>
<name>A0A948TNB3_9BACT</name>
<sequence>MEKCRNLQKIDSIVLSDYILKHYGPMSHLKLQKLLFYCDAYCLAYFGEELITDKFEAWVHGPVSRKVYDNLKGESILYSDISYSEKEEENVDEEFNKLTEGQRDLVRSVLDDLSTWTGLELEAATHHEKPWQEARYGYPEGDKCHKLISKETTKLFYKSEIDARI</sequence>
<proteinExistence type="predicted"/>
<feature type="domain" description="Antitoxin SocA-like Panacea" evidence="1">
    <location>
        <begin position="31"/>
        <end position="132"/>
    </location>
</feature>
<dbReference type="AlphaFoldDB" id="A0A948TNB3"/>
<reference evidence="2" key="1">
    <citation type="journal article" date="2021" name="PeerJ">
        <title>Extensive microbial diversity within the chicken gut microbiome revealed by metagenomics and culture.</title>
        <authorList>
            <person name="Gilroy R."/>
            <person name="Ravi A."/>
            <person name="Getino M."/>
            <person name="Pursley I."/>
            <person name="Horton D.L."/>
            <person name="Alikhan N.F."/>
            <person name="Baker D."/>
            <person name="Gharbi K."/>
            <person name="Hall N."/>
            <person name="Watson M."/>
            <person name="Adriaenssens E.M."/>
            <person name="Foster-Nyarko E."/>
            <person name="Jarju S."/>
            <person name="Secka A."/>
            <person name="Antonio M."/>
            <person name="Oren A."/>
            <person name="Chaudhuri R.R."/>
            <person name="La Ragione R."/>
            <person name="Hildebrand F."/>
            <person name="Pallen M.J."/>
        </authorList>
    </citation>
    <scope>NUCLEOTIDE SEQUENCE</scope>
    <source>
        <strain evidence="2">8470</strain>
    </source>
</reference>
<dbReference type="EMBL" id="JAHLFJ010000065">
    <property type="protein sequence ID" value="MBU3856225.1"/>
    <property type="molecule type" value="Genomic_DNA"/>
</dbReference>
<dbReference type="Proteomes" id="UP000784286">
    <property type="component" value="Unassembled WGS sequence"/>
</dbReference>
<accession>A0A948TNB3</accession>
<evidence type="ECO:0000313" key="3">
    <source>
        <dbReference type="Proteomes" id="UP000784286"/>
    </source>
</evidence>
<evidence type="ECO:0000313" key="2">
    <source>
        <dbReference type="EMBL" id="MBU3856225.1"/>
    </source>
</evidence>
<gene>
    <name evidence="2" type="ORF">H9928_06685</name>
</gene>